<feature type="transmembrane region" description="Helical" evidence="1">
    <location>
        <begin position="108"/>
        <end position="129"/>
    </location>
</feature>
<feature type="transmembrane region" description="Helical" evidence="1">
    <location>
        <begin position="50"/>
        <end position="68"/>
    </location>
</feature>
<gene>
    <name evidence="2" type="ORF">J2S77_001911</name>
</gene>
<organism evidence="2 3">
    <name type="scientific">Alkalibacillus salilacus</name>
    <dbReference type="NCBI Taxonomy" id="284582"/>
    <lineage>
        <taxon>Bacteria</taxon>
        <taxon>Bacillati</taxon>
        <taxon>Bacillota</taxon>
        <taxon>Bacilli</taxon>
        <taxon>Bacillales</taxon>
        <taxon>Bacillaceae</taxon>
        <taxon>Alkalibacillus</taxon>
    </lineage>
</organism>
<accession>A0ABT9VG23</accession>
<name>A0ABT9VG23_9BACI</name>
<keyword evidence="1" id="KW-0472">Membrane</keyword>
<protein>
    <recommendedName>
        <fullName evidence="4">DUF3267 domain-containing protein</fullName>
    </recommendedName>
</protein>
<comment type="caution">
    <text evidence="2">The sequence shown here is derived from an EMBL/GenBank/DDBJ whole genome shotgun (WGS) entry which is preliminary data.</text>
</comment>
<keyword evidence="3" id="KW-1185">Reference proteome</keyword>
<dbReference type="InterPro" id="IPR021683">
    <property type="entry name" value="DUF3267"/>
</dbReference>
<feature type="transmembrane region" description="Helical" evidence="1">
    <location>
        <begin position="20"/>
        <end position="44"/>
    </location>
</feature>
<dbReference type="RefSeq" id="WP_306976769.1">
    <property type="nucleotide sequence ID" value="NZ_JAUSTQ010000007.1"/>
</dbReference>
<proteinExistence type="predicted"/>
<reference evidence="2 3" key="1">
    <citation type="submission" date="2023-07" db="EMBL/GenBank/DDBJ databases">
        <title>Genomic Encyclopedia of Type Strains, Phase IV (KMG-IV): sequencing the most valuable type-strain genomes for metagenomic binning, comparative biology and taxonomic classification.</title>
        <authorList>
            <person name="Goeker M."/>
        </authorList>
    </citation>
    <scope>NUCLEOTIDE SEQUENCE [LARGE SCALE GENOMIC DNA]</scope>
    <source>
        <strain evidence="2 3">DSM 16460</strain>
    </source>
</reference>
<keyword evidence="1" id="KW-1133">Transmembrane helix</keyword>
<keyword evidence="1" id="KW-0812">Transmembrane</keyword>
<dbReference type="Pfam" id="PF11667">
    <property type="entry name" value="DUF3267"/>
    <property type="match status" value="1"/>
</dbReference>
<feature type="transmembrane region" description="Helical" evidence="1">
    <location>
        <begin position="135"/>
        <end position="158"/>
    </location>
</feature>
<evidence type="ECO:0000256" key="1">
    <source>
        <dbReference type="SAM" id="Phobius"/>
    </source>
</evidence>
<evidence type="ECO:0008006" key="4">
    <source>
        <dbReference type="Google" id="ProtNLM"/>
    </source>
</evidence>
<dbReference type="EMBL" id="JAUSTQ010000007">
    <property type="protein sequence ID" value="MDQ0159924.1"/>
    <property type="molecule type" value="Genomic_DNA"/>
</dbReference>
<dbReference type="Proteomes" id="UP001224359">
    <property type="component" value="Unassembled WGS sequence"/>
</dbReference>
<sequence length="182" mass="21090">MTCWKTINISREFGHNRLKILSVFFSIMSFIVLFVPFSIIYHNVSLHEPALWQVLLGLLTLPILHKLAHAFPLTFTSKEFTLKWYFKYRYIPMLKFNMRSSLSKRTSIIMMLAPTIVLTLPLLAGAIVLPTFYPILIVFTAIHLGISLTDWLMLSFFIRAPKQCIVEKSKHNYDILVQSPQA</sequence>
<evidence type="ECO:0000313" key="3">
    <source>
        <dbReference type="Proteomes" id="UP001224359"/>
    </source>
</evidence>
<evidence type="ECO:0000313" key="2">
    <source>
        <dbReference type="EMBL" id="MDQ0159924.1"/>
    </source>
</evidence>